<dbReference type="Proteomes" id="UP001158297">
    <property type="component" value="Unassembled WGS sequence"/>
</dbReference>
<name>A0AA42HQM7_9BURK</name>
<gene>
    <name evidence="9" type="ORF">N5J23_08160</name>
    <name evidence="8" type="ORF">N7330_05605</name>
</gene>
<dbReference type="PANTHER" id="PTHR30629:SF2">
    <property type="entry name" value="PROPHAGE INTEGRASE INTS-RELATED"/>
    <property type="match status" value="1"/>
</dbReference>
<dbReference type="Pfam" id="PF13356">
    <property type="entry name" value="Arm-DNA-bind_3"/>
    <property type="match status" value="1"/>
</dbReference>
<evidence type="ECO:0000256" key="4">
    <source>
        <dbReference type="ARBA" id="ARBA00023172"/>
    </source>
</evidence>
<dbReference type="InterPro" id="IPR010998">
    <property type="entry name" value="Integrase_recombinase_N"/>
</dbReference>
<evidence type="ECO:0000256" key="3">
    <source>
        <dbReference type="ARBA" id="ARBA00023125"/>
    </source>
</evidence>
<dbReference type="Gene3D" id="3.30.160.390">
    <property type="entry name" value="Integrase, DNA-binding domain"/>
    <property type="match status" value="1"/>
</dbReference>
<keyword evidence="3 5" id="KW-0238">DNA-binding</keyword>
<dbReference type="InterPro" id="IPR053876">
    <property type="entry name" value="Phage_int_M"/>
</dbReference>
<dbReference type="InterPro" id="IPR002104">
    <property type="entry name" value="Integrase_catalytic"/>
</dbReference>
<dbReference type="Gene3D" id="1.10.150.130">
    <property type="match status" value="1"/>
</dbReference>
<keyword evidence="2" id="KW-0229">DNA integration</keyword>
<feature type="domain" description="Core-binding (CB)" evidence="7">
    <location>
        <begin position="115"/>
        <end position="196"/>
    </location>
</feature>
<dbReference type="InterPro" id="IPR044068">
    <property type="entry name" value="CB"/>
</dbReference>
<dbReference type="GO" id="GO:0003677">
    <property type="term" value="F:DNA binding"/>
    <property type="evidence" value="ECO:0007669"/>
    <property type="project" value="UniProtKB-UniRule"/>
</dbReference>
<proteinExistence type="inferred from homology"/>
<dbReference type="SUPFAM" id="SSF56349">
    <property type="entry name" value="DNA breaking-rejoining enzymes"/>
    <property type="match status" value="1"/>
</dbReference>
<dbReference type="Proteomes" id="UP001161294">
    <property type="component" value="Unassembled WGS sequence"/>
</dbReference>
<dbReference type="InterPro" id="IPR011010">
    <property type="entry name" value="DNA_brk_join_enz"/>
</dbReference>
<dbReference type="Gene3D" id="1.10.443.10">
    <property type="entry name" value="Intergrase catalytic core"/>
    <property type="match status" value="1"/>
</dbReference>
<dbReference type="PANTHER" id="PTHR30629">
    <property type="entry name" value="PROPHAGE INTEGRASE"/>
    <property type="match status" value="1"/>
</dbReference>
<dbReference type="Pfam" id="PF00589">
    <property type="entry name" value="Phage_integrase"/>
    <property type="match status" value="1"/>
</dbReference>
<feature type="domain" description="Tyr recombinase" evidence="6">
    <location>
        <begin position="219"/>
        <end position="407"/>
    </location>
</feature>
<evidence type="ECO:0000256" key="2">
    <source>
        <dbReference type="ARBA" id="ARBA00022908"/>
    </source>
</evidence>
<keyword evidence="4" id="KW-0233">DNA recombination</keyword>
<dbReference type="InterPro" id="IPR013762">
    <property type="entry name" value="Integrase-like_cat_sf"/>
</dbReference>
<dbReference type="CDD" id="cd00801">
    <property type="entry name" value="INT_P4_C"/>
    <property type="match status" value="1"/>
</dbReference>
<evidence type="ECO:0000256" key="1">
    <source>
        <dbReference type="ARBA" id="ARBA00008857"/>
    </source>
</evidence>
<dbReference type="GO" id="GO:0015074">
    <property type="term" value="P:DNA integration"/>
    <property type="evidence" value="ECO:0007669"/>
    <property type="project" value="UniProtKB-KW"/>
</dbReference>
<comment type="similarity">
    <text evidence="1">Belongs to the 'phage' integrase family.</text>
</comment>
<dbReference type="PROSITE" id="PS51898">
    <property type="entry name" value="TYR_RECOMBINASE"/>
    <property type="match status" value="1"/>
</dbReference>
<dbReference type="AlphaFoldDB" id="A0AA42HQM7"/>
<organism evidence="8 10">
    <name type="scientific">Comamonas aquatica</name>
    <dbReference type="NCBI Taxonomy" id="225991"/>
    <lineage>
        <taxon>Bacteria</taxon>
        <taxon>Pseudomonadati</taxon>
        <taxon>Pseudomonadota</taxon>
        <taxon>Betaproteobacteria</taxon>
        <taxon>Burkholderiales</taxon>
        <taxon>Comamonadaceae</taxon>
        <taxon>Comamonas</taxon>
    </lineage>
</organism>
<accession>A0AA42HQM7</accession>
<evidence type="ECO:0000313" key="8">
    <source>
        <dbReference type="EMBL" id="MDH0362534.1"/>
    </source>
</evidence>
<reference evidence="8" key="1">
    <citation type="submission" date="2022-09" db="EMBL/GenBank/DDBJ databases">
        <title>Intensive care unit water sources are persistently colonized with multi-drug resistant bacteria and are the site of extensive horizontal gene transfer of antibiotic resistance genes.</title>
        <authorList>
            <person name="Diorio-Toth L."/>
        </authorList>
    </citation>
    <scope>NUCLEOTIDE SEQUENCE</scope>
    <source>
        <strain evidence="9">GD03686</strain>
        <strain evidence="8">GD04130</strain>
    </source>
</reference>
<dbReference type="InterPro" id="IPR025166">
    <property type="entry name" value="Integrase_DNA_bind_dom"/>
</dbReference>
<evidence type="ECO:0000259" key="7">
    <source>
        <dbReference type="PROSITE" id="PS51900"/>
    </source>
</evidence>
<evidence type="ECO:0000313" key="9">
    <source>
        <dbReference type="EMBL" id="MDH2005518.1"/>
    </source>
</evidence>
<protein>
    <submittedName>
        <fullName evidence="8">Integrase arm-type DNA-binding domain-containing protein</fullName>
    </submittedName>
</protein>
<dbReference type="GO" id="GO:0006310">
    <property type="term" value="P:DNA recombination"/>
    <property type="evidence" value="ECO:0007669"/>
    <property type="project" value="UniProtKB-KW"/>
</dbReference>
<comment type="caution">
    <text evidence="8">The sequence shown here is derived from an EMBL/GenBank/DDBJ whole genome shotgun (WGS) entry which is preliminary data.</text>
</comment>
<sequence>MIASLPLSDTAIRNVKPGDPRKRLTDSKGLYLLLFVKGGSHGWRLDYTINARRKTLSLGTYPDTGLKLAREKADEARRLVAAGIDPSDQRKQSKATAQQERQAEALSAAGLPVPGTFESVAREWHEVRKADWSDSYGEKVLRRLEVDVFPWLGARPIASITPPEVLAVLRRIELRGVVETAHRAHENCGQVFRYAVATGAAESDPTRDLKDALRKHQPRHMAAITDPAKLAELLRAIHGYTGSLVVCTALRLVPMLMLRPGEMRFARWEEFDLERAAWEIPAARMKREKSGKTHGEPHLVPLPSQAVELLQGLHPLTGPSGYVFRGERDHERAMSENTINAALRRLGYSTQDDITGHGFRATARTILDERLGFDRAAIEAQLAHSVKDANGRAYNRTEFVEQRRTMLQAWADYLDKLRKGADVIELRQRAG</sequence>
<dbReference type="RefSeq" id="WP_279851376.1">
    <property type="nucleotide sequence ID" value="NZ_JAOCIA010000011.1"/>
</dbReference>
<evidence type="ECO:0000259" key="6">
    <source>
        <dbReference type="PROSITE" id="PS51898"/>
    </source>
</evidence>
<evidence type="ECO:0000256" key="5">
    <source>
        <dbReference type="PROSITE-ProRule" id="PRU01248"/>
    </source>
</evidence>
<dbReference type="EMBL" id="JAODZU010000004">
    <property type="protein sequence ID" value="MDH0362534.1"/>
    <property type="molecule type" value="Genomic_DNA"/>
</dbReference>
<dbReference type="InterPro" id="IPR038488">
    <property type="entry name" value="Integrase_DNA-bd_sf"/>
</dbReference>
<dbReference type="EMBL" id="JAOCJW010000013">
    <property type="protein sequence ID" value="MDH2005518.1"/>
    <property type="molecule type" value="Genomic_DNA"/>
</dbReference>
<dbReference type="Pfam" id="PF22022">
    <property type="entry name" value="Phage_int_M"/>
    <property type="match status" value="1"/>
</dbReference>
<dbReference type="InterPro" id="IPR050808">
    <property type="entry name" value="Phage_Integrase"/>
</dbReference>
<dbReference type="PROSITE" id="PS51900">
    <property type="entry name" value="CB"/>
    <property type="match status" value="1"/>
</dbReference>
<evidence type="ECO:0000313" key="10">
    <source>
        <dbReference type="Proteomes" id="UP001158297"/>
    </source>
</evidence>